<reference evidence="1 2" key="1">
    <citation type="submission" date="2019-03" db="EMBL/GenBank/DDBJ databases">
        <title>Genomic Encyclopedia of Type Strains, Phase IV (KMG-IV): sequencing the most valuable type-strain genomes for metagenomic binning, comparative biology and taxonomic classification.</title>
        <authorList>
            <person name="Goeker M."/>
        </authorList>
    </citation>
    <scope>NUCLEOTIDE SEQUENCE [LARGE SCALE GENOMIC DNA]</scope>
    <source>
        <strain evidence="1 2">DSM 2132</strain>
    </source>
</reference>
<gene>
    <name evidence="1" type="ORF">EV659_10427</name>
</gene>
<sequence length="100" mass="11592">MTRPDTPTTRAIDRERQAKLLAGYQLATAEILYRLPDHPSFLQTFVWQDFDLVPRYPVLKRFLGFWEDNLDGALHSVRVTSAKVLTTGDWRTDRDGFVLP</sequence>
<protein>
    <submittedName>
        <fullName evidence="1">Uncharacterized protein Usg</fullName>
    </submittedName>
</protein>
<evidence type="ECO:0000313" key="1">
    <source>
        <dbReference type="EMBL" id="TCP35178.1"/>
    </source>
</evidence>
<accession>A0A4R2PKI6</accession>
<proteinExistence type="predicted"/>
<dbReference type="OrthoDB" id="9811054at2"/>
<evidence type="ECO:0000313" key="2">
    <source>
        <dbReference type="Proteomes" id="UP000295399"/>
    </source>
</evidence>
<dbReference type="RefSeq" id="WP_132708087.1">
    <property type="nucleotide sequence ID" value="NZ_JACIGF010000004.1"/>
</dbReference>
<dbReference type="AlphaFoldDB" id="A0A4R2PKI6"/>
<comment type="caution">
    <text evidence="1">The sequence shown here is derived from an EMBL/GenBank/DDBJ whole genome shotgun (WGS) entry which is preliminary data.</text>
</comment>
<keyword evidence="2" id="KW-1185">Reference proteome</keyword>
<name>A0A4R2PKI6_RHOSA</name>
<dbReference type="Pfam" id="PF06233">
    <property type="entry name" value="Usg"/>
    <property type="match status" value="1"/>
</dbReference>
<dbReference type="InParanoid" id="A0A4R2PKI6"/>
<organism evidence="1 2">
    <name type="scientific">Rhodothalassium salexigens DSM 2132</name>
    <dbReference type="NCBI Taxonomy" id="1188247"/>
    <lineage>
        <taxon>Bacteria</taxon>
        <taxon>Pseudomonadati</taxon>
        <taxon>Pseudomonadota</taxon>
        <taxon>Alphaproteobacteria</taxon>
        <taxon>Rhodothalassiales</taxon>
        <taxon>Rhodothalassiaceae</taxon>
        <taxon>Rhodothalassium</taxon>
    </lineage>
</organism>
<dbReference type="Proteomes" id="UP000295399">
    <property type="component" value="Unassembled WGS sequence"/>
</dbReference>
<dbReference type="InterPro" id="IPR009354">
    <property type="entry name" value="Usg"/>
</dbReference>
<dbReference type="EMBL" id="SLXO01000004">
    <property type="protein sequence ID" value="TCP35178.1"/>
    <property type="molecule type" value="Genomic_DNA"/>
</dbReference>